<feature type="transmembrane region" description="Helical" evidence="9">
    <location>
        <begin position="439"/>
        <end position="461"/>
    </location>
</feature>
<evidence type="ECO:0000256" key="6">
    <source>
        <dbReference type="ARBA" id="ARBA00022840"/>
    </source>
</evidence>
<feature type="transmembrane region" description="Helical" evidence="9">
    <location>
        <begin position="399"/>
        <end position="419"/>
    </location>
</feature>
<comment type="subcellular location">
    <subcellularLocation>
        <location evidence="1">Membrane</location>
        <topology evidence="1">Multi-pass membrane protein</topology>
    </subcellularLocation>
</comment>
<name>A0A9Q1Q9G7_9CARY</name>
<dbReference type="PANTHER" id="PTHR48042">
    <property type="entry name" value="ABC TRANSPORTER G FAMILY MEMBER 11"/>
    <property type="match status" value="1"/>
</dbReference>
<dbReference type="Pfam" id="PF19055">
    <property type="entry name" value="ABC2_membrane_7"/>
    <property type="match status" value="1"/>
</dbReference>
<reference evidence="11" key="1">
    <citation type="submission" date="2022-04" db="EMBL/GenBank/DDBJ databases">
        <title>Carnegiea gigantea Genome sequencing and assembly v2.</title>
        <authorList>
            <person name="Copetti D."/>
            <person name="Sanderson M.J."/>
            <person name="Burquez A."/>
            <person name="Wojciechowski M.F."/>
        </authorList>
    </citation>
    <scope>NUCLEOTIDE SEQUENCE</scope>
    <source>
        <strain evidence="11">SGP5-SGP5p</strain>
        <tissue evidence="11">Aerial part</tissue>
    </source>
</reference>
<dbReference type="Pfam" id="PF00005">
    <property type="entry name" value="ABC_tran"/>
    <property type="match status" value="1"/>
</dbReference>
<organism evidence="11 12">
    <name type="scientific">Carnegiea gigantea</name>
    <dbReference type="NCBI Taxonomy" id="171969"/>
    <lineage>
        <taxon>Eukaryota</taxon>
        <taxon>Viridiplantae</taxon>
        <taxon>Streptophyta</taxon>
        <taxon>Embryophyta</taxon>
        <taxon>Tracheophyta</taxon>
        <taxon>Spermatophyta</taxon>
        <taxon>Magnoliopsida</taxon>
        <taxon>eudicotyledons</taxon>
        <taxon>Gunneridae</taxon>
        <taxon>Pentapetalae</taxon>
        <taxon>Caryophyllales</taxon>
        <taxon>Cactineae</taxon>
        <taxon>Cactaceae</taxon>
        <taxon>Cactoideae</taxon>
        <taxon>Echinocereeae</taxon>
        <taxon>Carnegiea</taxon>
    </lineage>
</organism>
<dbReference type="InterPro" id="IPR027417">
    <property type="entry name" value="P-loop_NTPase"/>
</dbReference>
<keyword evidence="7 9" id="KW-1133">Transmembrane helix</keyword>
<dbReference type="GO" id="GO:0016887">
    <property type="term" value="F:ATP hydrolysis activity"/>
    <property type="evidence" value="ECO:0007669"/>
    <property type="project" value="InterPro"/>
</dbReference>
<comment type="similarity">
    <text evidence="2">Belongs to the ABC transporter superfamily. ABCG family. Eye pigment precursor importer (TC 3.A.1.204) subfamily.</text>
</comment>
<evidence type="ECO:0000256" key="8">
    <source>
        <dbReference type="ARBA" id="ARBA00023136"/>
    </source>
</evidence>
<feature type="transmembrane region" description="Helical" evidence="9">
    <location>
        <begin position="468"/>
        <end position="489"/>
    </location>
</feature>
<protein>
    <recommendedName>
        <fullName evidence="10">ABC transporter domain-containing protein</fullName>
    </recommendedName>
</protein>
<dbReference type="SUPFAM" id="SSF52540">
    <property type="entry name" value="P-loop containing nucleoside triphosphate hydrolases"/>
    <property type="match status" value="1"/>
</dbReference>
<dbReference type="GO" id="GO:0005524">
    <property type="term" value="F:ATP binding"/>
    <property type="evidence" value="ECO:0007669"/>
    <property type="project" value="UniProtKB-KW"/>
</dbReference>
<evidence type="ECO:0000256" key="5">
    <source>
        <dbReference type="ARBA" id="ARBA00022741"/>
    </source>
</evidence>
<dbReference type="InterPro" id="IPR003439">
    <property type="entry name" value="ABC_transporter-like_ATP-bd"/>
</dbReference>
<keyword evidence="3" id="KW-0813">Transport</keyword>
<dbReference type="GO" id="GO:0140359">
    <property type="term" value="F:ABC-type transporter activity"/>
    <property type="evidence" value="ECO:0007669"/>
    <property type="project" value="InterPro"/>
</dbReference>
<dbReference type="Proteomes" id="UP001153076">
    <property type="component" value="Unassembled WGS sequence"/>
</dbReference>
<dbReference type="EMBL" id="JAKOGI010000511">
    <property type="protein sequence ID" value="KAJ8433918.1"/>
    <property type="molecule type" value="Genomic_DNA"/>
</dbReference>
<feature type="transmembrane region" description="Helical" evidence="9">
    <location>
        <begin position="548"/>
        <end position="566"/>
    </location>
</feature>
<dbReference type="PANTHER" id="PTHR48042:SF1">
    <property type="entry name" value="ABC TRANSPORTER G FAMILY MEMBER 11-LIKE"/>
    <property type="match status" value="1"/>
</dbReference>
<dbReference type="FunFam" id="3.40.50.300:FF:001533">
    <property type="entry name" value="ABC transporter G family member 11"/>
    <property type="match status" value="1"/>
</dbReference>
<accession>A0A9Q1Q9G7</accession>
<evidence type="ECO:0000313" key="11">
    <source>
        <dbReference type="EMBL" id="KAJ8433918.1"/>
    </source>
</evidence>
<dbReference type="PROSITE" id="PS50893">
    <property type="entry name" value="ABC_TRANSPORTER_2"/>
    <property type="match status" value="1"/>
</dbReference>
<dbReference type="InterPro" id="IPR052215">
    <property type="entry name" value="Plant_ABCG"/>
</dbReference>
<keyword evidence="4 9" id="KW-0812">Transmembrane</keyword>
<dbReference type="SMART" id="SM00382">
    <property type="entry name" value="AAA"/>
    <property type="match status" value="1"/>
</dbReference>
<evidence type="ECO:0000256" key="9">
    <source>
        <dbReference type="SAM" id="Phobius"/>
    </source>
</evidence>
<keyword evidence="6" id="KW-0067">ATP-binding</keyword>
<evidence type="ECO:0000313" key="12">
    <source>
        <dbReference type="Proteomes" id="UP001153076"/>
    </source>
</evidence>
<evidence type="ECO:0000256" key="2">
    <source>
        <dbReference type="ARBA" id="ARBA00005814"/>
    </source>
</evidence>
<dbReference type="Pfam" id="PF01061">
    <property type="entry name" value="ABC2_membrane"/>
    <property type="match status" value="2"/>
</dbReference>
<dbReference type="InterPro" id="IPR017871">
    <property type="entry name" value="ABC_transporter-like_CS"/>
</dbReference>
<dbReference type="GO" id="GO:0016020">
    <property type="term" value="C:membrane"/>
    <property type="evidence" value="ECO:0007669"/>
    <property type="project" value="UniProtKB-SubCell"/>
</dbReference>
<gene>
    <name evidence="11" type="ORF">Cgig2_001847</name>
</gene>
<proteinExistence type="inferred from homology"/>
<evidence type="ECO:0000256" key="4">
    <source>
        <dbReference type="ARBA" id="ARBA00022692"/>
    </source>
</evidence>
<dbReference type="Gene3D" id="3.40.50.300">
    <property type="entry name" value="P-loop containing nucleotide triphosphate hydrolases"/>
    <property type="match status" value="1"/>
</dbReference>
<evidence type="ECO:0000256" key="7">
    <source>
        <dbReference type="ARBA" id="ARBA00022989"/>
    </source>
</evidence>
<comment type="caution">
    <text evidence="11">The sequence shown here is derived from an EMBL/GenBank/DDBJ whole genome shotgun (WGS) entry which is preliminary data.</text>
</comment>
<keyword evidence="12" id="KW-1185">Reference proteome</keyword>
<dbReference type="PROSITE" id="PS00211">
    <property type="entry name" value="ABC_TRANSPORTER_1"/>
    <property type="match status" value="1"/>
</dbReference>
<dbReference type="InterPro" id="IPR043926">
    <property type="entry name" value="ABCG_dom"/>
</dbReference>
<feature type="domain" description="ABC transporter" evidence="10">
    <location>
        <begin position="19"/>
        <end position="263"/>
    </location>
</feature>
<evidence type="ECO:0000259" key="10">
    <source>
        <dbReference type="PROSITE" id="PS50893"/>
    </source>
</evidence>
<dbReference type="InterPro" id="IPR013525">
    <property type="entry name" value="ABC2_TM"/>
</dbReference>
<keyword evidence="8 9" id="KW-0472">Membrane</keyword>
<feature type="transmembrane region" description="Helical" evidence="9">
    <location>
        <begin position="357"/>
        <end position="378"/>
    </location>
</feature>
<evidence type="ECO:0000256" key="3">
    <source>
        <dbReference type="ARBA" id="ARBA00022448"/>
    </source>
</evidence>
<dbReference type="OrthoDB" id="66620at2759"/>
<dbReference type="AlphaFoldDB" id="A0A9Q1Q9G7"/>
<dbReference type="InterPro" id="IPR003593">
    <property type="entry name" value="AAA+_ATPase"/>
</dbReference>
<keyword evidence="5" id="KW-0547">Nucleotide-binding</keyword>
<evidence type="ECO:0000256" key="1">
    <source>
        <dbReference type="ARBA" id="ARBA00004141"/>
    </source>
</evidence>
<sequence length="597" mass="67039">MGSVEIAQMRGCNEDGVYLTWEDLWVTVSDKEVNNKAILQGVTGYARPGQFLAVMGPSGCGKSTLLDALAGRLDSNRSQSGEILVNGHKQALAYGTSAYVTQDETLISTLTVREAVYYSSELQLPVSMSKSEKRQRAEECIREMGLQEAMDTRVGGWGVKGLSGGQKRRLRICIEILTHPKLLFLDEPTTGLDSAASFYVIGRIARAYRRDGRTIIASIHQPSSQVFRLFDNLCLLSSGKTVYFGAAGEANEFFSSNGFPCPSLQIPSDHFLLMINNDFDEELEQGLPMKKSTEEIVSILMESYKLSESYQQVRAVISAICKENGQCLETKRKHASFFTQCQVLTRRSFVNMYRDLGYYWLRLAIYMILAFALGTIFYDLRSSSSSIRVFRQERLNGHYGTTAFVISNTLSAMPYLLLVSLIPGAISYYLPGLQTGYQYFVYFTIVLFSCMLLVESLMMIVASIVPTFLMGIITGAGVQGLMILSAGFFRLPSDLPSIFWRYPLYYISFHKYAYQGLAKNEFESMIDGAEILEDIWQLETNYSKWVDLAILFGMVILYRLIFLIIAKISEKIKPNIKAFAMRAPRQIAQVNIEAPSI</sequence>